<reference evidence="2 3" key="1">
    <citation type="journal article" date="2021" name="J. Hered.">
        <title>A chromosome-level genome assembly of the parasitoid wasp, Cotesia glomerata (Hymenoptera: Braconidae).</title>
        <authorList>
            <person name="Pinto B.J."/>
            <person name="Weis J.J."/>
            <person name="Gamble T."/>
            <person name="Ode P.J."/>
            <person name="Paul R."/>
            <person name="Zaspel J.M."/>
        </authorList>
    </citation>
    <scope>NUCLEOTIDE SEQUENCE [LARGE SCALE GENOMIC DNA]</scope>
    <source>
        <strain evidence="2">CgM1</strain>
    </source>
</reference>
<feature type="region of interest" description="Disordered" evidence="1">
    <location>
        <begin position="1"/>
        <end position="43"/>
    </location>
</feature>
<evidence type="ECO:0000313" key="3">
    <source>
        <dbReference type="Proteomes" id="UP000826195"/>
    </source>
</evidence>
<feature type="compositionally biased region" description="Basic and acidic residues" evidence="1">
    <location>
        <begin position="32"/>
        <end position="43"/>
    </location>
</feature>
<keyword evidence="3" id="KW-1185">Reference proteome</keyword>
<sequence>MSNRGEKRRNQLSFAGGDRKGNRHHRSTQQQEHQKQEQEQEHWSYIDIDIDIDMDRSRVQDQDRNISEWAEIRDTSIDTLSDHSSLEALVMVMLLLLPDDILHPQLGVIPKQLGNKARCELSNSRGWRRGCQAL</sequence>
<accession>A0AAV7J7W3</accession>
<evidence type="ECO:0000313" key="2">
    <source>
        <dbReference type="EMBL" id="KAH0567591.1"/>
    </source>
</evidence>
<protein>
    <submittedName>
        <fullName evidence="2">Uncharacterized protein</fullName>
    </submittedName>
</protein>
<organism evidence="2 3">
    <name type="scientific">Cotesia glomerata</name>
    <name type="common">Lepidopteran parasitic wasp</name>
    <name type="synonym">Apanteles glomeratus</name>
    <dbReference type="NCBI Taxonomy" id="32391"/>
    <lineage>
        <taxon>Eukaryota</taxon>
        <taxon>Metazoa</taxon>
        <taxon>Ecdysozoa</taxon>
        <taxon>Arthropoda</taxon>
        <taxon>Hexapoda</taxon>
        <taxon>Insecta</taxon>
        <taxon>Pterygota</taxon>
        <taxon>Neoptera</taxon>
        <taxon>Endopterygota</taxon>
        <taxon>Hymenoptera</taxon>
        <taxon>Apocrita</taxon>
        <taxon>Ichneumonoidea</taxon>
        <taxon>Braconidae</taxon>
        <taxon>Microgastrinae</taxon>
        <taxon>Cotesia</taxon>
    </lineage>
</organism>
<name>A0AAV7J7W3_COTGL</name>
<proteinExistence type="predicted"/>
<gene>
    <name evidence="2" type="ORF">KQX54_010926</name>
</gene>
<dbReference type="AlphaFoldDB" id="A0AAV7J7W3"/>
<dbReference type="EMBL" id="JAHXZJ010000001">
    <property type="protein sequence ID" value="KAH0567591.1"/>
    <property type="molecule type" value="Genomic_DNA"/>
</dbReference>
<dbReference type="Proteomes" id="UP000826195">
    <property type="component" value="Unassembled WGS sequence"/>
</dbReference>
<comment type="caution">
    <text evidence="2">The sequence shown here is derived from an EMBL/GenBank/DDBJ whole genome shotgun (WGS) entry which is preliminary data.</text>
</comment>
<evidence type="ECO:0000256" key="1">
    <source>
        <dbReference type="SAM" id="MobiDB-lite"/>
    </source>
</evidence>